<comment type="caution">
    <text evidence="1">The sequence shown here is derived from an EMBL/GenBank/DDBJ whole genome shotgun (WGS) entry which is preliminary data.</text>
</comment>
<dbReference type="EMBL" id="QYYD01000030">
    <property type="protein sequence ID" value="RJF68339.1"/>
    <property type="molecule type" value="Genomic_DNA"/>
</dbReference>
<accession>A0A418UYR0</accession>
<proteinExistence type="predicted"/>
<evidence type="ECO:0000313" key="1">
    <source>
        <dbReference type="EMBL" id="RJF68339.1"/>
    </source>
</evidence>
<dbReference type="Proteomes" id="UP000285523">
    <property type="component" value="Unassembled WGS sequence"/>
</dbReference>
<reference evidence="1 2" key="1">
    <citation type="submission" date="2018-09" db="EMBL/GenBank/DDBJ databases">
        <title>Draft genome sequence of Rhodopseudomonas palustris 2.1.18.</title>
        <authorList>
            <person name="Robertson S.L."/>
            <person name="Meyer T.E."/>
            <person name="Kyndt J.A."/>
        </authorList>
    </citation>
    <scope>NUCLEOTIDE SEQUENCE [LARGE SCALE GENOMIC DNA]</scope>
    <source>
        <strain evidence="1 2">2.1.18</strain>
    </source>
</reference>
<protein>
    <submittedName>
        <fullName evidence="1">Uncharacterized protein</fullName>
    </submittedName>
</protein>
<sequence>MRIDGFLMVRLTWSYADRVRPAIAKFRSGDAWRAWRHRTAALCQTRVEWIGVRAAPLEDGLSTVPGSERRRCRTLLTRAEAVALVIAVQPTALAQGLGQAMQPGGRGISVTEMVRLSTKRGPTDAQIRAALCDLVRFQDRSGVSRVTQKPRPRVIARG</sequence>
<organism evidence="1 2">
    <name type="scientific">Rhodopseudomonas palustris</name>
    <dbReference type="NCBI Taxonomy" id="1076"/>
    <lineage>
        <taxon>Bacteria</taxon>
        <taxon>Pseudomonadati</taxon>
        <taxon>Pseudomonadota</taxon>
        <taxon>Alphaproteobacteria</taxon>
        <taxon>Hyphomicrobiales</taxon>
        <taxon>Nitrobacteraceae</taxon>
        <taxon>Rhodopseudomonas</taxon>
    </lineage>
</organism>
<gene>
    <name evidence="1" type="ORF">D4Q52_22700</name>
</gene>
<dbReference type="AlphaFoldDB" id="A0A418UYR0"/>
<evidence type="ECO:0000313" key="2">
    <source>
        <dbReference type="Proteomes" id="UP000285523"/>
    </source>
</evidence>
<name>A0A418UYR0_RHOPL</name>